<keyword evidence="2" id="KW-0418">Kinase</keyword>
<dbReference type="InterPro" id="IPR001206">
    <property type="entry name" value="Diacylglycerol_kinase_cat_dom"/>
</dbReference>
<dbReference type="Pfam" id="PF00781">
    <property type="entry name" value="DAGK_cat"/>
    <property type="match status" value="1"/>
</dbReference>
<protein>
    <submittedName>
        <fullName evidence="2">ATP-NAD kinase-like domain-containing protein</fullName>
    </submittedName>
</protein>
<dbReference type="AlphaFoldDB" id="A0A5N6YTT5"/>
<accession>A0A5N6YTT5</accession>
<dbReference type="GO" id="GO:0005737">
    <property type="term" value="C:cytoplasm"/>
    <property type="evidence" value="ECO:0007669"/>
    <property type="project" value="TreeGrafter"/>
</dbReference>
<dbReference type="SUPFAM" id="SSF111331">
    <property type="entry name" value="NAD kinase/diacylglycerol kinase-like"/>
    <property type="match status" value="1"/>
</dbReference>
<evidence type="ECO:0000313" key="3">
    <source>
        <dbReference type="Proteomes" id="UP000327118"/>
    </source>
</evidence>
<evidence type="ECO:0000259" key="1">
    <source>
        <dbReference type="PROSITE" id="PS50146"/>
    </source>
</evidence>
<dbReference type="PANTHER" id="PTHR12358:SF108">
    <property type="entry name" value="DAGKC DOMAIN-CONTAINING PROTEIN"/>
    <property type="match status" value="1"/>
</dbReference>
<organism evidence="2 3">
    <name type="scientific">Aspergillus coremiiformis</name>
    <dbReference type="NCBI Taxonomy" id="138285"/>
    <lineage>
        <taxon>Eukaryota</taxon>
        <taxon>Fungi</taxon>
        <taxon>Dikarya</taxon>
        <taxon>Ascomycota</taxon>
        <taxon>Pezizomycotina</taxon>
        <taxon>Eurotiomycetes</taxon>
        <taxon>Eurotiomycetidae</taxon>
        <taxon>Eurotiales</taxon>
        <taxon>Aspergillaceae</taxon>
        <taxon>Aspergillus</taxon>
        <taxon>Aspergillus subgen. Circumdati</taxon>
    </lineage>
</organism>
<dbReference type="InterPro" id="IPR017438">
    <property type="entry name" value="ATP-NAD_kinase_N"/>
</dbReference>
<name>A0A5N6YTT5_9EURO</name>
<dbReference type="GO" id="GO:0016020">
    <property type="term" value="C:membrane"/>
    <property type="evidence" value="ECO:0007669"/>
    <property type="project" value="TreeGrafter"/>
</dbReference>
<dbReference type="InterPro" id="IPR050187">
    <property type="entry name" value="Lipid_Phosphate_FormReg"/>
</dbReference>
<keyword evidence="2" id="KW-0808">Transferase</keyword>
<keyword evidence="3" id="KW-1185">Reference proteome</keyword>
<feature type="domain" description="DAGKc" evidence="1">
    <location>
        <begin position="93"/>
        <end position="237"/>
    </location>
</feature>
<reference evidence="3" key="1">
    <citation type="submission" date="2019-04" db="EMBL/GenBank/DDBJ databases">
        <title>Friends and foes A comparative genomics studyof 23 Aspergillus species from section Flavi.</title>
        <authorList>
            <consortium name="DOE Joint Genome Institute"/>
            <person name="Kjaerbolling I."/>
            <person name="Vesth T."/>
            <person name="Frisvad J.C."/>
            <person name="Nybo J.L."/>
            <person name="Theobald S."/>
            <person name="Kildgaard S."/>
            <person name="Isbrandt T."/>
            <person name="Kuo A."/>
            <person name="Sato A."/>
            <person name="Lyhne E.K."/>
            <person name="Kogle M.E."/>
            <person name="Wiebenga A."/>
            <person name="Kun R.S."/>
            <person name="Lubbers R.J."/>
            <person name="Makela M.R."/>
            <person name="Barry K."/>
            <person name="Chovatia M."/>
            <person name="Clum A."/>
            <person name="Daum C."/>
            <person name="Haridas S."/>
            <person name="He G."/>
            <person name="LaButti K."/>
            <person name="Lipzen A."/>
            <person name="Mondo S."/>
            <person name="Riley R."/>
            <person name="Salamov A."/>
            <person name="Simmons B.A."/>
            <person name="Magnuson J.K."/>
            <person name="Henrissat B."/>
            <person name="Mortensen U.H."/>
            <person name="Larsen T.O."/>
            <person name="Devries R.P."/>
            <person name="Grigoriev I.V."/>
            <person name="Machida M."/>
            <person name="Baker S.E."/>
            <person name="Andersen M.R."/>
        </authorList>
    </citation>
    <scope>NUCLEOTIDE SEQUENCE [LARGE SCALE GENOMIC DNA]</scope>
    <source>
        <strain evidence="3">CBS 553.77</strain>
    </source>
</reference>
<dbReference type="GO" id="GO:0001727">
    <property type="term" value="F:lipid kinase activity"/>
    <property type="evidence" value="ECO:0007669"/>
    <property type="project" value="TreeGrafter"/>
</dbReference>
<dbReference type="PANTHER" id="PTHR12358">
    <property type="entry name" value="SPHINGOSINE KINASE"/>
    <property type="match status" value="1"/>
</dbReference>
<dbReference type="InterPro" id="IPR016064">
    <property type="entry name" value="NAD/diacylglycerol_kinase_sf"/>
</dbReference>
<sequence length="457" mass="50811">MTQSPEQYYFNTHLFENSLRCHNQSDEIIVDVDDIVSVLPLSGDGYKLLFLQKRSDDPKTKDCMCLESIRLKSLSSTLRSQYLCTELPNHLRHDRSEIRIVLSTVSGIGSARTFHNNILQPFLLHLGVCHFKVYETLSPQTITELCNSQFIPCAEAGIHQTIILLSGDGGLADVIDALYSAPRHPITRPTIALIPTGTGNAMASSLGLTSHPAAGLKELLQGRPRPLPTFVAKFSPGAQYVTEDGRARVRVGASSTTKSGVSKIHGAVVASWGIHAALVADSDTIEYRRFGADRFKMAAQELLFPPSGAESHKYAGTISFTRWNDQTNSKYVETMESKEHMYVLVTTVPRLEREFVISPESVPLDGRLRVVYFGPVDSEKAMQLMTSAYKGGEHVHEESVFYSEIEGFRIEFQELDERWRRVCVDGKVVAVESDGWMEVHKEAECLLQILTSAACQD</sequence>
<proteinExistence type="predicted"/>
<dbReference type="Gene3D" id="2.60.200.40">
    <property type="match status" value="1"/>
</dbReference>
<dbReference type="Gene3D" id="3.40.50.10330">
    <property type="entry name" value="Probable inorganic polyphosphate/atp-NAD kinase, domain 1"/>
    <property type="match status" value="1"/>
</dbReference>
<dbReference type="GO" id="GO:0046512">
    <property type="term" value="P:sphingosine biosynthetic process"/>
    <property type="evidence" value="ECO:0007669"/>
    <property type="project" value="TreeGrafter"/>
</dbReference>
<dbReference type="EMBL" id="ML739838">
    <property type="protein sequence ID" value="KAE8348066.1"/>
    <property type="molecule type" value="Genomic_DNA"/>
</dbReference>
<dbReference type="PROSITE" id="PS50146">
    <property type="entry name" value="DAGK"/>
    <property type="match status" value="1"/>
</dbReference>
<gene>
    <name evidence="2" type="ORF">BDV28DRAFT_118047</name>
</gene>
<dbReference type="OrthoDB" id="3853857at2759"/>
<dbReference type="SMART" id="SM00046">
    <property type="entry name" value="DAGKc"/>
    <property type="match status" value="1"/>
</dbReference>
<dbReference type="Proteomes" id="UP000327118">
    <property type="component" value="Unassembled WGS sequence"/>
</dbReference>
<evidence type="ECO:0000313" key="2">
    <source>
        <dbReference type="EMBL" id="KAE8348066.1"/>
    </source>
</evidence>